<name>A0A4Y9VV43_9PROT</name>
<dbReference type="InterPro" id="IPR000836">
    <property type="entry name" value="PRTase_dom"/>
</dbReference>
<protein>
    <submittedName>
        <fullName evidence="2">Bifunctional pyr operon transcriptional regulator/uracil phosphoribosyltransferase PyrR</fullName>
    </submittedName>
</protein>
<proteinExistence type="predicted"/>
<dbReference type="PANTHER" id="PTHR11608">
    <property type="entry name" value="BIFUNCTIONAL PROTEIN PYRR"/>
    <property type="match status" value="1"/>
</dbReference>
<feature type="domain" description="Phosphoribosyltransferase" evidence="1">
    <location>
        <begin position="20"/>
        <end position="145"/>
    </location>
</feature>
<dbReference type="InterPro" id="IPR050137">
    <property type="entry name" value="PyrR_bifunctional"/>
</dbReference>
<sequence>MTDANHTLDPSQLPDAEALLLILADKLKPLLKANTALVGIHSGGVWLMQRLLVLLADQIKLHQIEHGALDVSFYRDDYAQRGLKAENRPSQITFDVENKHIILIDDVFYTGRTTRAAMNELFDYGRPASISLIALINRGGRELPIAPQIVAAALSLAASQHLQLTQLADGSLALELTPQHNSARP</sequence>
<keyword evidence="3" id="KW-1185">Reference proteome</keyword>
<gene>
    <name evidence="2" type="ORF">C3Y98_00085</name>
</gene>
<dbReference type="AlphaFoldDB" id="A0A4Y9VV43"/>
<keyword evidence="2" id="KW-0808">Transferase</keyword>
<evidence type="ECO:0000259" key="1">
    <source>
        <dbReference type="Pfam" id="PF00156"/>
    </source>
</evidence>
<dbReference type="NCBIfam" id="NF003545">
    <property type="entry name" value="PRK05205.1-1"/>
    <property type="match status" value="1"/>
</dbReference>
<evidence type="ECO:0000313" key="3">
    <source>
        <dbReference type="Proteomes" id="UP000297706"/>
    </source>
</evidence>
<dbReference type="OrthoDB" id="9802227at2"/>
<evidence type="ECO:0000313" key="2">
    <source>
        <dbReference type="EMBL" id="TFW73320.1"/>
    </source>
</evidence>
<accession>A0A4Y9VV43</accession>
<dbReference type="CDD" id="cd06223">
    <property type="entry name" value="PRTases_typeI"/>
    <property type="match status" value="1"/>
</dbReference>
<dbReference type="Gene3D" id="3.40.50.2020">
    <property type="match status" value="1"/>
</dbReference>
<organism evidence="2 3">
    <name type="scientific">Methylotenera oryzisoli</name>
    <dbReference type="NCBI Taxonomy" id="2080758"/>
    <lineage>
        <taxon>Bacteria</taxon>
        <taxon>Pseudomonadati</taxon>
        <taxon>Pseudomonadota</taxon>
        <taxon>Betaproteobacteria</taxon>
        <taxon>Nitrosomonadales</taxon>
        <taxon>Methylophilaceae</taxon>
        <taxon>Methylotenera</taxon>
    </lineage>
</organism>
<dbReference type="GO" id="GO:0016757">
    <property type="term" value="F:glycosyltransferase activity"/>
    <property type="evidence" value="ECO:0007669"/>
    <property type="project" value="UniProtKB-KW"/>
</dbReference>
<dbReference type="RefSeq" id="WP_135276104.1">
    <property type="nucleotide sequence ID" value="NZ_PQVH01000001.1"/>
</dbReference>
<dbReference type="Pfam" id="PF00156">
    <property type="entry name" value="Pribosyltran"/>
    <property type="match status" value="1"/>
</dbReference>
<reference evidence="2 3" key="1">
    <citation type="submission" date="2018-02" db="EMBL/GenBank/DDBJ databases">
        <title>A novel lanthanide dependent methylotroph, Methylotenera sp. La3113.</title>
        <authorList>
            <person name="Lv H."/>
            <person name="Tani A."/>
        </authorList>
    </citation>
    <scope>NUCLEOTIDE SEQUENCE [LARGE SCALE GENOMIC DNA]</scope>
    <source>
        <strain evidence="2 3">La3113</strain>
    </source>
</reference>
<dbReference type="Proteomes" id="UP000297706">
    <property type="component" value="Unassembled WGS sequence"/>
</dbReference>
<dbReference type="SUPFAM" id="SSF53271">
    <property type="entry name" value="PRTase-like"/>
    <property type="match status" value="1"/>
</dbReference>
<dbReference type="InterPro" id="IPR029057">
    <property type="entry name" value="PRTase-like"/>
</dbReference>
<keyword evidence="2" id="KW-0328">Glycosyltransferase</keyword>
<comment type="caution">
    <text evidence="2">The sequence shown here is derived from an EMBL/GenBank/DDBJ whole genome shotgun (WGS) entry which is preliminary data.</text>
</comment>
<dbReference type="EMBL" id="PQVH01000001">
    <property type="protein sequence ID" value="TFW73320.1"/>
    <property type="molecule type" value="Genomic_DNA"/>
</dbReference>
<dbReference type="PANTHER" id="PTHR11608:SF0">
    <property type="entry name" value="BIFUNCTIONAL PROTEIN PYRR"/>
    <property type="match status" value="1"/>
</dbReference>